<comment type="caution">
    <text evidence="1">The sequence shown here is derived from an EMBL/GenBank/DDBJ whole genome shotgun (WGS) entry which is preliminary data.</text>
</comment>
<dbReference type="EMBL" id="JACEIK010001682">
    <property type="protein sequence ID" value="MCD7471441.1"/>
    <property type="molecule type" value="Genomic_DNA"/>
</dbReference>
<name>A0ABS8TKK3_DATST</name>
<gene>
    <name evidence="1" type="ORF">HAX54_011885</name>
</gene>
<keyword evidence="2" id="KW-1185">Reference proteome</keyword>
<feature type="non-terminal residue" evidence="1">
    <location>
        <position position="1"/>
    </location>
</feature>
<proteinExistence type="predicted"/>
<evidence type="ECO:0000313" key="2">
    <source>
        <dbReference type="Proteomes" id="UP000823775"/>
    </source>
</evidence>
<evidence type="ECO:0000313" key="1">
    <source>
        <dbReference type="EMBL" id="MCD7471441.1"/>
    </source>
</evidence>
<organism evidence="1 2">
    <name type="scientific">Datura stramonium</name>
    <name type="common">Jimsonweed</name>
    <name type="synonym">Common thornapple</name>
    <dbReference type="NCBI Taxonomy" id="4076"/>
    <lineage>
        <taxon>Eukaryota</taxon>
        <taxon>Viridiplantae</taxon>
        <taxon>Streptophyta</taxon>
        <taxon>Embryophyta</taxon>
        <taxon>Tracheophyta</taxon>
        <taxon>Spermatophyta</taxon>
        <taxon>Magnoliopsida</taxon>
        <taxon>eudicotyledons</taxon>
        <taxon>Gunneridae</taxon>
        <taxon>Pentapetalae</taxon>
        <taxon>asterids</taxon>
        <taxon>lamiids</taxon>
        <taxon>Solanales</taxon>
        <taxon>Solanaceae</taxon>
        <taxon>Solanoideae</taxon>
        <taxon>Datureae</taxon>
        <taxon>Datura</taxon>
    </lineage>
</organism>
<sequence length="156" mass="17766">EGQELHNFRLPCVPLGVPQSPSAKRSAYAWEKYCKLSTTHMRLLTCRQAPPVKCRCLVMTSNRNNTDKNTRGLLPPKAKTKAKAKARTLPSVLIQKKVCTYVSRGMDSYFIKYRMTWPFTQRRALTWHGSRMSSQYVCACHKGLIAFLDAPVMLLS</sequence>
<protein>
    <submittedName>
        <fullName evidence="1">Uncharacterized protein</fullName>
    </submittedName>
</protein>
<accession>A0ABS8TKK3</accession>
<dbReference type="Proteomes" id="UP000823775">
    <property type="component" value="Unassembled WGS sequence"/>
</dbReference>
<reference evidence="1 2" key="1">
    <citation type="journal article" date="2021" name="BMC Genomics">
        <title>Datura genome reveals duplications of psychoactive alkaloid biosynthetic genes and high mutation rate following tissue culture.</title>
        <authorList>
            <person name="Rajewski A."/>
            <person name="Carter-House D."/>
            <person name="Stajich J."/>
            <person name="Litt A."/>
        </authorList>
    </citation>
    <scope>NUCLEOTIDE SEQUENCE [LARGE SCALE GENOMIC DNA]</scope>
    <source>
        <strain evidence="1">AR-01</strain>
    </source>
</reference>